<evidence type="ECO:0000256" key="2">
    <source>
        <dbReference type="ARBA" id="ARBA00018672"/>
    </source>
</evidence>
<keyword evidence="8" id="KW-0804">Transcription</keyword>
<feature type="domain" description="Response regulatory" evidence="12">
    <location>
        <begin position="3"/>
        <end position="120"/>
    </location>
</feature>
<dbReference type="PRINTS" id="PR00032">
    <property type="entry name" value="HTHARAC"/>
</dbReference>
<evidence type="ECO:0000256" key="4">
    <source>
        <dbReference type="ARBA" id="ARBA00022553"/>
    </source>
</evidence>
<dbReference type="CDD" id="cd17536">
    <property type="entry name" value="REC_YesN-like"/>
    <property type="match status" value="1"/>
</dbReference>
<dbReference type="Proteomes" id="UP000295726">
    <property type="component" value="Unassembled WGS sequence"/>
</dbReference>
<dbReference type="InterPro" id="IPR051552">
    <property type="entry name" value="HptR"/>
</dbReference>
<dbReference type="GO" id="GO:0005737">
    <property type="term" value="C:cytoplasm"/>
    <property type="evidence" value="ECO:0007669"/>
    <property type="project" value="UniProtKB-SubCell"/>
</dbReference>
<feature type="domain" description="HTH araC/xylS-type" evidence="11">
    <location>
        <begin position="151"/>
        <end position="249"/>
    </location>
</feature>
<keyword evidence="3" id="KW-0963">Cytoplasm</keyword>
<dbReference type="Gene3D" id="1.10.10.60">
    <property type="entry name" value="Homeodomain-like"/>
    <property type="match status" value="2"/>
</dbReference>
<dbReference type="PANTHER" id="PTHR42713:SF3">
    <property type="entry name" value="TRANSCRIPTIONAL REGULATORY PROTEIN HPTR"/>
    <property type="match status" value="1"/>
</dbReference>
<dbReference type="SMART" id="SM00448">
    <property type="entry name" value="REC"/>
    <property type="match status" value="1"/>
</dbReference>
<dbReference type="GO" id="GO:0043565">
    <property type="term" value="F:sequence-specific DNA binding"/>
    <property type="evidence" value="ECO:0007669"/>
    <property type="project" value="InterPro"/>
</dbReference>
<dbReference type="SMART" id="SM00342">
    <property type="entry name" value="HTH_ARAC"/>
    <property type="match status" value="1"/>
</dbReference>
<keyword evidence="6" id="KW-0805">Transcription regulation</keyword>
<proteinExistence type="predicted"/>
<sequence length="251" mass="28656">MYKVVLIDDEPVILEGMTRGMNWEKWNCQVVGTAGSGQEGLELIEKEKPHIVFTDIAMAQMDGLTMLAGIKSQHDQMQVCILTGYRDFDYAQQAIRLGVARFLLKPSKMDELEEAMEVMTDRLKEYQPARLPEGTGKKDILNSPANNFIVKNALVYIEENYREKLKLSDVAEHTYVSQWHLSKLLNRQTGQSFSDILNNIRIDKAKELLRDPSLRIGNIAEEVGFLDIAHFSRVFKKVTGVSANEYRNKIM</sequence>
<name>A0A4R3K983_9FIRM</name>
<gene>
    <name evidence="13" type="ORF">EDD59_10893</name>
</gene>
<evidence type="ECO:0000256" key="7">
    <source>
        <dbReference type="ARBA" id="ARBA00023125"/>
    </source>
</evidence>
<evidence type="ECO:0000259" key="12">
    <source>
        <dbReference type="PROSITE" id="PS50110"/>
    </source>
</evidence>
<dbReference type="GO" id="GO:0000160">
    <property type="term" value="P:phosphorelay signal transduction system"/>
    <property type="evidence" value="ECO:0007669"/>
    <property type="project" value="UniProtKB-KW"/>
</dbReference>
<keyword evidence="4 10" id="KW-0597">Phosphoprotein</keyword>
<dbReference type="PANTHER" id="PTHR42713">
    <property type="entry name" value="HISTIDINE KINASE-RELATED"/>
    <property type="match status" value="1"/>
</dbReference>
<dbReference type="EMBL" id="SLZZ01000008">
    <property type="protein sequence ID" value="TCS79507.1"/>
    <property type="molecule type" value="Genomic_DNA"/>
</dbReference>
<evidence type="ECO:0000256" key="5">
    <source>
        <dbReference type="ARBA" id="ARBA00023012"/>
    </source>
</evidence>
<dbReference type="Gene3D" id="3.40.50.2300">
    <property type="match status" value="1"/>
</dbReference>
<dbReference type="SUPFAM" id="SSF52172">
    <property type="entry name" value="CheY-like"/>
    <property type="match status" value="1"/>
</dbReference>
<evidence type="ECO:0000256" key="3">
    <source>
        <dbReference type="ARBA" id="ARBA00022490"/>
    </source>
</evidence>
<comment type="function">
    <text evidence="9">May play the central regulatory role in sporulation. It may be an element of the effector pathway responsible for the activation of sporulation genes in response to nutritional stress. Spo0A may act in concert with spo0H (a sigma factor) to control the expression of some genes that are critical to the sporulation process.</text>
</comment>
<dbReference type="AlphaFoldDB" id="A0A4R3K983"/>
<dbReference type="PROSITE" id="PS01124">
    <property type="entry name" value="HTH_ARAC_FAMILY_2"/>
    <property type="match status" value="1"/>
</dbReference>
<dbReference type="Pfam" id="PF12833">
    <property type="entry name" value="HTH_18"/>
    <property type="match status" value="1"/>
</dbReference>
<evidence type="ECO:0000313" key="14">
    <source>
        <dbReference type="Proteomes" id="UP000295726"/>
    </source>
</evidence>
<evidence type="ECO:0000256" key="6">
    <source>
        <dbReference type="ARBA" id="ARBA00023015"/>
    </source>
</evidence>
<organism evidence="13 14">
    <name type="scientific">Muricomes intestini</name>
    <dbReference type="NCBI Taxonomy" id="1796634"/>
    <lineage>
        <taxon>Bacteria</taxon>
        <taxon>Bacillati</taxon>
        <taxon>Bacillota</taxon>
        <taxon>Clostridia</taxon>
        <taxon>Lachnospirales</taxon>
        <taxon>Lachnospiraceae</taxon>
        <taxon>Muricomes</taxon>
    </lineage>
</organism>
<dbReference type="InterPro" id="IPR020449">
    <property type="entry name" value="Tscrpt_reg_AraC-type_HTH"/>
</dbReference>
<dbReference type="InterPro" id="IPR018060">
    <property type="entry name" value="HTH_AraC"/>
</dbReference>
<dbReference type="Pfam" id="PF00072">
    <property type="entry name" value="Response_reg"/>
    <property type="match status" value="1"/>
</dbReference>
<evidence type="ECO:0000256" key="10">
    <source>
        <dbReference type="PROSITE-ProRule" id="PRU00169"/>
    </source>
</evidence>
<dbReference type="OrthoDB" id="1769137at2"/>
<dbReference type="GO" id="GO:0003700">
    <property type="term" value="F:DNA-binding transcription factor activity"/>
    <property type="evidence" value="ECO:0007669"/>
    <property type="project" value="InterPro"/>
</dbReference>
<dbReference type="InterPro" id="IPR001789">
    <property type="entry name" value="Sig_transdc_resp-reg_receiver"/>
</dbReference>
<evidence type="ECO:0000313" key="13">
    <source>
        <dbReference type="EMBL" id="TCS79507.1"/>
    </source>
</evidence>
<keyword evidence="7" id="KW-0238">DNA-binding</keyword>
<evidence type="ECO:0000256" key="1">
    <source>
        <dbReference type="ARBA" id="ARBA00004496"/>
    </source>
</evidence>
<comment type="caution">
    <text evidence="13">The sequence shown here is derived from an EMBL/GenBank/DDBJ whole genome shotgun (WGS) entry which is preliminary data.</text>
</comment>
<dbReference type="PROSITE" id="PS00041">
    <property type="entry name" value="HTH_ARAC_FAMILY_1"/>
    <property type="match status" value="1"/>
</dbReference>
<reference evidence="13 14" key="1">
    <citation type="submission" date="2019-03" db="EMBL/GenBank/DDBJ databases">
        <title>Genomic Encyclopedia of Type Strains, Phase IV (KMG-IV): sequencing the most valuable type-strain genomes for metagenomic binning, comparative biology and taxonomic classification.</title>
        <authorList>
            <person name="Goeker M."/>
        </authorList>
    </citation>
    <scope>NUCLEOTIDE SEQUENCE [LARGE SCALE GENOMIC DNA]</scope>
    <source>
        <strain evidence="13 14">DSM 29489</strain>
    </source>
</reference>
<evidence type="ECO:0000259" key="11">
    <source>
        <dbReference type="PROSITE" id="PS01124"/>
    </source>
</evidence>
<keyword evidence="14" id="KW-1185">Reference proteome</keyword>
<protein>
    <recommendedName>
        <fullName evidence="2">Stage 0 sporulation protein A homolog</fullName>
    </recommendedName>
</protein>
<dbReference type="PROSITE" id="PS50110">
    <property type="entry name" value="RESPONSE_REGULATORY"/>
    <property type="match status" value="1"/>
</dbReference>
<dbReference type="RefSeq" id="WP_132380529.1">
    <property type="nucleotide sequence ID" value="NZ_DAIPCY010000020.1"/>
</dbReference>
<comment type="subcellular location">
    <subcellularLocation>
        <location evidence="1">Cytoplasm</location>
    </subcellularLocation>
</comment>
<evidence type="ECO:0000256" key="8">
    <source>
        <dbReference type="ARBA" id="ARBA00023163"/>
    </source>
</evidence>
<dbReference type="SUPFAM" id="SSF46689">
    <property type="entry name" value="Homeodomain-like"/>
    <property type="match status" value="2"/>
</dbReference>
<feature type="modified residue" description="4-aspartylphosphate" evidence="10">
    <location>
        <position position="55"/>
    </location>
</feature>
<accession>A0A4R3K983</accession>
<keyword evidence="5" id="KW-0902">Two-component regulatory system</keyword>
<dbReference type="InterPro" id="IPR009057">
    <property type="entry name" value="Homeodomain-like_sf"/>
</dbReference>
<dbReference type="InterPro" id="IPR011006">
    <property type="entry name" value="CheY-like_superfamily"/>
</dbReference>
<dbReference type="InterPro" id="IPR018062">
    <property type="entry name" value="HTH_AraC-typ_CS"/>
</dbReference>
<evidence type="ECO:0000256" key="9">
    <source>
        <dbReference type="ARBA" id="ARBA00024867"/>
    </source>
</evidence>